<dbReference type="InterPro" id="IPR029060">
    <property type="entry name" value="PIN-like_dom_sf"/>
</dbReference>
<dbReference type="SUPFAM" id="SSF88723">
    <property type="entry name" value="PIN domain-like"/>
    <property type="match status" value="1"/>
</dbReference>
<gene>
    <name evidence="1" type="ordered locus">Cphamn1_2481</name>
</gene>
<dbReference type="InterPro" id="IPR016541">
    <property type="entry name" value="UCP008505"/>
</dbReference>
<evidence type="ECO:0000313" key="1">
    <source>
        <dbReference type="EMBL" id="ACE05375.1"/>
    </source>
</evidence>
<dbReference type="EMBL" id="CP001101">
    <property type="protein sequence ID" value="ACE05375.1"/>
    <property type="molecule type" value="Genomic_DNA"/>
</dbReference>
<dbReference type="eggNOG" id="COG1487">
    <property type="taxonomic scope" value="Bacteria"/>
</dbReference>
<name>B3EQ77_CHLPB</name>
<protein>
    <submittedName>
        <fullName evidence="1">PIN domain protein</fullName>
    </submittedName>
</protein>
<sequence>MSTSQLFLLDSNVLMTAARHYYAFDIAPGFWSALDRKAGDGELRSIDRVYAEINRGNDELVSWVNHIFADYFFTTETPEVIQKYTEIIFWSQKQDGYSSAVKQDFARYDHADPWLVAYAFVNECAVVTLESANQATKKKIPIPIICDAFDVPWTNTFDMLRRKQIRLG</sequence>
<accession>B3EQ77</accession>
<dbReference type="Pfam" id="PF14367">
    <property type="entry name" value="DUF4411"/>
    <property type="match status" value="1"/>
</dbReference>
<dbReference type="OrthoDB" id="3231195at2"/>
<dbReference type="AlphaFoldDB" id="B3EQ77"/>
<dbReference type="STRING" id="331678.Cphamn1_2481"/>
<reference evidence="1" key="1">
    <citation type="submission" date="2008-06" db="EMBL/GenBank/DDBJ databases">
        <title>Complete sequence of Chlorobium phaeobacteroides BS1.</title>
        <authorList>
            <consortium name="US DOE Joint Genome Institute"/>
            <person name="Lucas S."/>
            <person name="Copeland A."/>
            <person name="Lapidus A."/>
            <person name="Glavina del Rio T."/>
            <person name="Dalin E."/>
            <person name="Tice H."/>
            <person name="Bruce D."/>
            <person name="Goodwin L."/>
            <person name="Pitluck S."/>
            <person name="Schmutz J."/>
            <person name="Larimer F."/>
            <person name="Land M."/>
            <person name="Hauser L."/>
            <person name="Kyrpides N."/>
            <person name="Ovchinnikova G."/>
            <person name="Li T."/>
            <person name="Liu Z."/>
            <person name="Zhao F."/>
            <person name="Overmann J."/>
            <person name="Bryant D.A."/>
            <person name="Richardson P."/>
        </authorList>
    </citation>
    <scope>NUCLEOTIDE SEQUENCE [LARGE SCALE GENOMIC DNA]</scope>
    <source>
        <strain evidence="1">BS1</strain>
    </source>
</reference>
<dbReference type="HOGENOM" id="CLU_116293_0_1_10"/>
<dbReference type="KEGG" id="cpb:Cphamn1_2481"/>
<proteinExistence type="predicted"/>
<organism evidence="1">
    <name type="scientific">Chlorobium phaeobacteroides (strain BS1)</name>
    <dbReference type="NCBI Taxonomy" id="331678"/>
    <lineage>
        <taxon>Bacteria</taxon>
        <taxon>Pseudomonadati</taxon>
        <taxon>Chlorobiota</taxon>
        <taxon>Chlorobiia</taxon>
        <taxon>Chlorobiales</taxon>
        <taxon>Chlorobiaceae</taxon>
        <taxon>Chlorobium/Pelodictyon group</taxon>
        <taxon>Chlorobium</taxon>
    </lineage>
</organism>